<evidence type="ECO:0000256" key="4">
    <source>
        <dbReference type="RuleBase" id="RU361279"/>
    </source>
</evidence>
<dbReference type="EC" id="6.3.3.2" evidence="4"/>
<sequence>MSEHPLTPPAEAKERLRRQALTRRAALTGVDRAEASLKLADFATDLELPAAVAVAGFWPIRDEIDPRPLLVKLRDMGHPLCLPAVIHPTLIFRSFGRDTKFVPGGFGTMAPCPDAEELRPDVLLMPLAAFDSRGNRIGYGKGHYDRAIAVLEKEAPVVCIGLAFDVQEVGEVPAEAHDRRLDALLTPTGLRRF</sequence>
<evidence type="ECO:0000313" key="6">
    <source>
        <dbReference type="Proteomes" id="UP000632063"/>
    </source>
</evidence>
<dbReference type="InterPro" id="IPR002698">
    <property type="entry name" value="FTHF_cligase"/>
</dbReference>
<accession>A0ABR9CSP1</accession>
<dbReference type="Proteomes" id="UP000632063">
    <property type="component" value="Unassembled WGS sequence"/>
</dbReference>
<keyword evidence="5" id="KW-0436">Ligase</keyword>
<dbReference type="PANTHER" id="PTHR23407:SF1">
    <property type="entry name" value="5-FORMYLTETRAHYDROFOLATE CYCLO-LIGASE"/>
    <property type="match status" value="1"/>
</dbReference>
<dbReference type="EMBL" id="JACYXI010000015">
    <property type="protein sequence ID" value="MBD8893713.1"/>
    <property type="molecule type" value="Genomic_DNA"/>
</dbReference>
<dbReference type="InterPro" id="IPR037171">
    <property type="entry name" value="NagB/RpiA_transferase-like"/>
</dbReference>
<gene>
    <name evidence="5" type="ORF">IG616_19375</name>
</gene>
<dbReference type="Pfam" id="PF01812">
    <property type="entry name" value="5-FTHF_cyc-lig"/>
    <property type="match status" value="1"/>
</dbReference>
<keyword evidence="2 4" id="KW-0547">Nucleotide-binding</keyword>
<evidence type="ECO:0000313" key="5">
    <source>
        <dbReference type="EMBL" id="MBD8893713.1"/>
    </source>
</evidence>
<organism evidence="5 6">
    <name type="scientific">Roseibium litorale</name>
    <dbReference type="NCBI Taxonomy" id="2803841"/>
    <lineage>
        <taxon>Bacteria</taxon>
        <taxon>Pseudomonadati</taxon>
        <taxon>Pseudomonadota</taxon>
        <taxon>Alphaproteobacteria</taxon>
        <taxon>Hyphomicrobiales</taxon>
        <taxon>Stappiaceae</taxon>
        <taxon>Roseibium</taxon>
    </lineage>
</organism>
<dbReference type="RefSeq" id="WP_192149965.1">
    <property type="nucleotide sequence ID" value="NZ_JACYXI010000015.1"/>
</dbReference>
<dbReference type="NCBIfam" id="TIGR02727">
    <property type="entry name" value="MTHFS_bact"/>
    <property type="match status" value="1"/>
</dbReference>
<keyword evidence="6" id="KW-1185">Reference proteome</keyword>
<dbReference type="SUPFAM" id="SSF100950">
    <property type="entry name" value="NagB/RpiA/CoA transferase-like"/>
    <property type="match status" value="1"/>
</dbReference>
<dbReference type="PANTHER" id="PTHR23407">
    <property type="entry name" value="ATPASE INHIBITOR/5-FORMYLTETRAHYDROFOLATE CYCLO-LIGASE"/>
    <property type="match status" value="1"/>
</dbReference>
<evidence type="ECO:0000256" key="2">
    <source>
        <dbReference type="ARBA" id="ARBA00022741"/>
    </source>
</evidence>
<dbReference type="PIRSF" id="PIRSF006806">
    <property type="entry name" value="FTHF_cligase"/>
    <property type="match status" value="1"/>
</dbReference>
<comment type="cofactor">
    <cofactor evidence="4">
        <name>Mg(2+)</name>
        <dbReference type="ChEBI" id="CHEBI:18420"/>
    </cofactor>
</comment>
<reference evidence="6" key="1">
    <citation type="submission" date="2020-09" db="EMBL/GenBank/DDBJ databases">
        <title>The genome sequence of strain Labrenzia suaedae 4C16A.</title>
        <authorList>
            <person name="Liu Y."/>
        </authorList>
    </citation>
    <scope>NUCLEOTIDE SEQUENCE [LARGE SCALE GENOMIC DNA]</scope>
    <source>
        <strain evidence="6">4C16A</strain>
    </source>
</reference>
<dbReference type="GO" id="GO:0030272">
    <property type="term" value="F:5-formyltetrahydrofolate cyclo-ligase activity"/>
    <property type="evidence" value="ECO:0007669"/>
    <property type="project" value="UniProtKB-EC"/>
</dbReference>
<keyword evidence="4" id="KW-0479">Metal-binding</keyword>
<comment type="catalytic activity">
    <reaction evidence="4">
        <text>(6S)-5-formyl-5,6,7,8-tetrahydrofolate + ATP = (6R)-5,10-methenyltetrahydrofolate + ADP + phosphate</text>
        <dbReference type="Rhea" id="RHEA:10488"/>
        <dbReference type="ChEBI" id="CHEBI:30616"/>
        <dbReference type="ChEBI" id="CHEBI:43474"/>
        <dbReference type="ChEBI" id="CHEBI:57455"/>
        <dbReference type="ChEBI" id="CHEBI:57457"/>
        <dbReference type="ChEBI" id="CHEBI:456216"/>
        <dbReference type="EC" id="6.3.3.2"/>
    </reaction>
</comment>
<comment type="caution">
    <text evidence="5">The sequence shown here is derived from an EMBL/GenBank/DDBJ whole genome shotgun (WGS) entry which is preliminary data.</text>
</comment>
<evidence type="ECO:0000256" key="1">
    <source>
        <dbReference type="ARBA" id="ARBA00010638"/>
    </source>
</evidence>
<reference evidence="5 6" key="2">
    <citation type="journal article" date="2021" name="Int. J. Syst. Evol. Microbiol.">
        <title>Roseibium litorale sp. nov., isolated from a tidal flat sediment and proposal for the reclassification of Labrenzia polysiphoniae as Roseibium polysiphoniae comb. nov.</title>
        <authorList>
            <person name="Liu Y."/>
            <person name="Pei T."/>
            <person name="Du J."/>
            <person name="Chao M."/>
            <person name="Deng M.R."/>
            <person name="Zhu H."/>
        </authorList>
    </citation>
    <scope>NUCLEOTIDE SEQUENCE [LARGE SCALE GENOMIC DNA]</scope>
    <source>
        <strain evidence="5 6">4C16A</strain>
    </source>
</reference>
<protein>
    <recommendedName>
        <fullName evidence="4">5-formyltetrahydrofolate cyclo-ligase</fullName>
        <ecNumber evidence="4">6.3.3.2</ecNumber>
    </recommendedName>
</protein>
<proteinExistence type="inferred from homology"/>
<dbReference type="InterPro" id="IPR024185">
    <property type="entry name" value="FTHF_cligase-like_sf"/>
</dbReference>
<comment type="similarity">
    <text evidence="1 4">Belongs to the 5-formyltetrahydrofolate cyclo-ligase family.</text>
</comment>
<dbReference type="Gene3D" id="3.40.50.10420">
    <property type="entry name" value="NagB/RpiA/CoA transferase-like"/>
    <property type="match status" value="1"/>
</dbReference>
<evidence type="ECO:0000256" key="3">
    <source>
        <dbReference type="ARBA" id="ARBA00022840"/>
    </source>
</evidence>
<keyword evidence="3 4" id="KW-0067">ATP-binding</keyword>
<keyword evidence="4" id="KW-0460">Magnesium</keyword>
<name>A0ABR9CSP1_9HYPH</name>